<dbReference type="SUPFAM" id="SSF55874">
    <property type="entry name" value="ATPase domain of HSP90 chaperone/DNA topoisomerase II/histidine kinase"/>
    <property type="match status" value="1"/>
</dbReference>
<keyword evidence="7 8" id="KW-1133">Transmembrane helix</keyword>
<keyword evidence="3" id="KW-0597">Phosphoprotein</keyword>
<organism evidence="10 11">
    <name type="scientific">Albibacterium profundi</name>
    <dbReference type="NCBI Taxonomy" id="3134906"/>
    <lineage>
        <taxon>Bacteria</taxon>
        <taxon>Pseudomonadati</taxon>
        <taxon>Bacteroidota</taxon>
        <taxon>Sphingobacteriia</taxon>
        <taxon>Sphingobacteriales</taxon>
        <taxon>Sphingobacteriaceae</taxon>
        <taxon>Albibacterium</taxon>
    </lineage>
</organism>
<evidence type="ECO:0000256" key="7">
    <source>
        <dbReference type="ARBA" id="ARBA00022989"/>
    </source>
</evidence>
<reference evidence="10 11" key="1">
    <citation type="submission" date="2024-04" db="EMBL/GenBank/DDBJ databases">
        <title>Albibacterium profundi sp. nov., isolated from sediment of the Challenger Deep of Mariana Trench.</title>
        <authorList>
            <person name="Wang Y."/>
        </authorList>
    </citation>
    <scope>NUCLEOTIDE SEQUENCE [LARGE SCALE GENOMIC DNA]</scope>
    <source>
        <strain evidence="10 11">RHL897</strain>
    </source>
</reference>
<comment type="catalytic activity">
    <reaction evidence="1">
        <text>ATP + protein L-histidine = ADP + protein N-phospho-L-histidine.</text>
        <dbReference type="EC" id="2.7.13.3"/>
    </reaction>
</comment>
<dbReference type="Proteomes" id="UP001580928">
    <property type="component" value="Unassembled WGS sequence"/>
</dbReference>
<dbReference type="EC" id="2.7.13.3" evidence="2"/>
<feature type="domain" description="Histidine kinase" evidence="9">
    <location>
        <begin position="216"/>
        <end position="420"/>
    </location>
</feature>
<evidence type="ECO:0000259" key="9">
    <source>
        <dbReference type="PROSITE" id="PS50109"/>
    </source>
</evidence>
<evidence type="ECO:0000313" key="11">
    <source>
        <dbReference type="Proteomes" id="UP001580928"/>
    </source>
</evidence>
<dbReference type="InterPro" id="IPR003661">
    <property type="entry name" value="HisK_dim/P_dom"/>
</dbReference>
<evidence type="ECO:0000256" key="8">
    <source>
        <dbReference type="SAM" id="Phobius"/>
    </source>
</evidence>
<dbReference type="PANTHER" id="PTHR45436:SF5">
    <property type="entry name" value="SENSOR HISTIDINE KINASE TRCS"/>
    <property type="match status" value="1"/>
</dbReference>
<dbReference type="Pfam" id="PF02518">
    <property type="entry name" value="HATPase_c"/>
    <property type="match status" value="1"/>
</dbReference>
<dbReference type="SUPFAM" id="SSF47384">
    <property type="entry name" value="Homodimeric domain of signal transducing histidine kinase"/>
    <property type="match status" value="1"/>
</dbReference>
<dbReference type="SMART" id="SM00388">
    <property type="entry name" value="HisKA"/>
    <property type="match status" value="1"/>
</dbReference>
<dbReference type="Gene3D" id="3.30.565.10">
    <property type="entry name" value="Histidine kinase-like ATPase, C-terminal domain"/>
    <property type="match status" value="1"/>
</dbReference>
<keyword evidence="11" id="KW-1185">Reference proteome</keyword>
<dbReference type="Gene3D" id="1.10.287.130">
    <property type="match status" value="1"/>
</dbReference>
<evidence type="ECO:0000256" key="6">
    <source>
        <dbReference type="ARBA" id="ARBA00022777"/>
    </source>
</evidence>
<dbReference type="Pfam" id="PF00512">
    <property type="entry name" value="HisKA"/>
    <property type="match status" value="1"/>
</dbReference>
<sequence>MKLIHKFTLLYLLITLVVLIMGGVFSYHVIKKEVDKEQTRYLKRNIDFTMQELSRGIYPDSLFQNKMEVQTLDMSIPEIEFFVRDTLVWLNYLKRFEPQVKVSASRKIDDRHYYISTYGAIVDTQDITDAVVTSIGGIFLIMLIVTALVSVLISRKILKPFNRTLKAMRSFRLREKKPLSLMSTSTSEFKRLNLLLENMTEKMQDDYAALKEFSENASHELQTPLSIIMGKLELLMDSDISDEQARLIHSAQNAVDKLSKMGQSLTLLTKLGNREFESPGPIDFSTLLKECLFAFQELLEMKSLILEENIEDGVLISMHPVLANILLNNLMSNAIRHNNPKGVIRVRLNQDHLEIANTGEALSGPPEEMFERFRKNEPNSQSIGLGLSIVKQICSQNDLHICYEYRAGMHVLQISFKMLSNSA</sequence>
<dbReference type="InterPro" id="IPR050428">
    <property type="entry name" value="TCS_sensor_his_kinase"/>
</dbReference>
<dbReference type="CDD" id="cd00082">
    <property type="entry name" value="HisKA"/>
    <property type="match status" value="1"/>
</dbReference>
<dbReference type="SMART" id="SM00387">
    <property type="entry name" value="HATPase_c"/>
    <property type="match status" value="1"/>
</dbReference>
<proteinExistence type="predicted"/>
<accession>A0ABV5CDX9</accession>
<dbReference type="EMBL" id="JBBVGT010000002">
    <property type="protein sequence ID" value="MFB5945768.1"/>
    <property type="molecule type" value="Genomic_DNA"/>
</dbReference>
<dbReference type="InterPro" id="IPR003594">
    <property type="entry name" value="HATPase_dom"/>
</dbReference>
<dbReference type="Gene3D" id="6.10.340.10">
    <property type="match status" value="1"/>
</dbReference>
<keyword evidence="5 8" id="KW-0812">Transmembrane</keyword>
<evidence type="ECO:0000256" key="5">
    <source>
        <dbReference type="ARBA" id="ARBA00022692"/>
    </source>
</evidence>
<evidence type="ECO:0000256" key="1">
    <source>
        <dbReference type="ARBA" id="ARBA00000085"/>
    </source>
</evidence>
<feature type="transmembrane region" description="Helical" evidence="8">
    <location>
        <begin position="131"/>
        <end position="153"/>
    </location>
</feature>
<dbReference type="RefSeq" id="WP_375557301.1">
    <property type="nucleotide sequence ID" value="NZ_JBBVGT010000002.1"/>
</dbReference>
<dbReference type="PANTHER" id="PTHR45436">
    <property type="entry name" value="SENSOR HISTIDINE KINASE YKOH"/>
    <property type="match status" value="1"/>
</dbReference>
<keyword evidence="8" id="KW-0472">Membrane</keyword>
<feature type="transmembrane region" description="Helical" evidence="8">
    <location>
        <begin position="7"/>
        <end position="30"/>
    </location>
</feature>
<gene>
    <name evidence="10" type="ORF">WKR92_07970</name>
</gene>
<protein>
    <recommendedName>
        <fullName evidence="2">histidine kinase</fullName>
        <ecNumber evidence="2">2.7.13.3</ecNumber>
    </recommendedName>
</protein>
<dbReference type="InterPro" id="IPR036097">
    <property type="entry name" value="HisK_dim/P_sf"/>
</dbReference>
<evidence type="ECO:0000256" key="4">
    <source>
        <dbReference type="ARBA" id="ARBA00022679"/>
    </source>
</evidence>
<dbReference type="GO" id="GO:0016301">
    <property type="term" value="F:kinase activity"/>
    <property type="evidence" value="ECO:0007669"/>
    <property type="project" value="UniProtKB-KW"/>
</dbReference>
<dbReference type="InterPro" id="IPR036890">
    <property type="entry name" value="HATPase_C_sf"/>
</dbReference>
<dbReference type="InterPro" id="IPR005467">
    <property type="entry name" value="His_kinase_dom"/>
</dbReference>
<dbReference type="PROSITE" id="PS50109">
    <property type="entry name" value="HIS_KIN"/>
    <property type="match status" value="1"/>
</dbReference>
<evidence type="ECO:0000313" key="10">
    <source>
        <dbReference type="EMBL" id="MFB5945768.1"/>
    </source>
</evidence>
<keyword evidence="4" id="KW-0808">Transferase</keyword>
<keyword evidence="6 10" id="KW-0418">Kinase</keyword>
<evidence type="ECO:0000256" key="2">
    <source>
        <dbReference type="ARBA" id="ARBA00012438"/>
    </source>
</evidence>
<evidence type="ECO:0000256" key="3">
    <source>
        <dbReference type="ARBA" id="ARBA00022553"/>
    </source>
</evidence>
<name>A0ABV5CDX9_9SPHI</name>
<comment type="caution">
    <text evidence="10">The sequence shown here is derived from an EMBL/GenBank/DDBJ whole genome shotgun (WGS) entry which is preliminary data.</text>
</comment>